<feature type="domain" description="DUF4283" evidence="2">
    <location>
        <begin position="61"/>
        <end position="144"/>
    </location>
</feature>
<gene>
    <name evidence="3" type="ORF">OIU84_022942</name>
</gene>
<evidence type="ECO:0000256" key="1">
    <source>
        <dbReference type="SAM" id="MobiDB-lite"/>
    </source>
</evidence>
<feature type="region of interest" description="Disordered" evidence="1">
    <location>
        <begin position="377"/>
        <end position="431"/>
    </location>
</feature>
<evidence type="ECO:0000259" key="2">
    <source>
        <dbReference type="Pfam" id="PF14111"/>
    </source>
</evidence>
<dbReference type="Proteomes" id="UP001162972">
    <property type="component" value="Chromosome 1"/>
</dbReference>
<evidence type="ECO:0000313" key="3">
    <source>
        <dbReference type="EMBL" id="KAJ6427442.1"/>
    </source>
</evidence>
<dbReference type="PANTHER" id="PTHR31286:SF99">
    <property type="entry name" value="DUF4283 DOMAIN-CONTAINING PROTEIN"/>
    <property type="match status" value="1"/>
</dbReference>
<dbReference type="InterPro" id="IPR025558">
    <property type="entry name" value="DUF4283"/>
</dbReference>
<dbReference type="Pfam" id="PF14111">
    <property type="entry name" value="DUF4283"/>
    <property type="match status" value="1"/>
</dbReference>
<protein>
    <recommendedName>
        <fullName evidence="2">DUF4283 domain-containing protein</fullName>
    </recommendedName>
</protein>
<reference evidence="3 4" key="1">
    <citation type="journal article" date="2023" name="Int. J. Mol. Sci.">
        <title>De Novo Assembly and Annotation of 11 Diverse Shrub Willow (Salix) Genomes Reveals Novel Gene Organization in Sex-Linked Regions.</title>
        <authorList>
            <person name="Hyden B."/>
            <person name="Feng K."/>
            <person name="Yates T.B."/>
            <person name="Jawdy S."/>
            <person name="Cereghino C."/>
            <person name="Smart L.B."/>
            <person name="Muchero W."/>
        </authorList>
    </citation>
    <scope>NUCLEOTIDE SEQUENCE [LARGE SCALE GENOMIC DNA]</scope>
    <source>
        <tissue evidence="3">Shoot tip</tissue>
    </source>
</reference>
<dbReference type="InterPro" id="IPR040256">
    <property type="entry name" value="At4g02000-like"/>
</dbReference>
<sequence>MTTNKGKHQNQPKQNQPKIETTSWADRVKVTEASTRFTLEPIPRNEDGRQPEITMDMLTENAEQWSRCMVGFFPGFRMNYHTVTKVANRVWKSGGLESVMSTANGFWLFRFHTEDQMQDILERGPWMFGGKAIVLQQWHPQYVFDKNRISKLPVWIRLHGLPFTLWSRKGLSVAASMVGRPLSCDEPTYCCSRLDYARVCVEIDAALPFIHHFDINTPFSESPLHIQVEYEWTPPRCEKCKLFGHVCKPQMDPVIEESVAKRGQPKNLQPLLDSQVQEIAIVGVHNATKDGGPKGVDTGHKASQRGDGNENPSSKGSQLAEDGVRGLKVIITHVGSGVAKNPKGKDIQVIEDDEVRALKGKAHVDATPQCMVHEAASMLSTSSSSVHEEDESSGTNTRTECTTDYQDTSPRAFTKVRKKKGGKKNKETLRL</sequence>
<feature type="compositionally biased region" description="Basic and acidic residues" evidence="1">
    <location>
        <begin position="287"/>
        <end position="300"/>
    </location>
</feature>
<organism evidence="3 4">
    <name type="scientific">Salix udensis</name>
    <dbReference type="NCBI Taxonomy" id="889485"/>
    <lineage>
        <taxon>Eukaryota</taxon>
        <taxon>Viridiplantae</taxon>
        <taxon>Streptophyta</taxon>
        <taxon>Embryophyta</taxon>
        <taxon>Tracheophyta</taxon>
        <taxon>Spermatophyta</taxon>
        <taxon>Magnoliopsida</taxon>
        <taxon>eudicotyledons</taxon>
        <taxon>Gunneridae</taxon>
        <taxon>Pentapetalae</taxon>
        <taxon>rosids</taxon>
        <taxon>fabids</taxon>
        <taxon>Malpighiales</taxon>
        <taxon>Salicaceae</taxon>
        <taxon>Saliceae</taxon>
        <taxon>Salix</taxon>
    </lineage>
</organism>
<name>A0AAD6KPN6_9ROSI</name>
<feature type="region of interest" description="Disordered" evidence="1">
    <location>
        <begin position="1"/>
        <end position="25"/>
    </location>
</feature>
<feature type="compositionally biased region" description="Basic residues" evidence="1">
    <location>
        <begin position="414"/>
        <end position="423"/>
    </location>
</feature>
<dbReference type="EMBL" id="JAPFFJ010000005">
    <property type="protein sequence ID" value="KAJ6427442.1"/>
    <property type="molecule type" value="Genomic_DNA"/>
</dbReference>
<proteinExistence type="predicted"/>
<feature type="compositionally biased region" description="Polar residues" evidence="1">
    <location>
        <begin position="394"/>
        <end position="411"/>
    </location>
</feature>
<accession>A0AAD6KPN6</accession>
<dbReference type="AlphaFoldDB" id="A0AAD6KPN6"/>
<keyword evidence="4" id="KW-1185">Reference proteome</keyword>
<evidence type="ECO:0000313" key="4">
    <source>
        <dbReference type="Proteomes" id="UP001162972"/>
    </source>
</evidence>
<feature type="region of interest" description="Disordered" evidence="1">
    <location>
        <begin position="286"/>
        <end position="320"/>
    </location>
</feature>
<comment type="caution">
    <text evidence="3">The sequence shown here is derived from an EMBL/GenBank/DDBJ whole genome shotgun (WGS) entry which is preliminary data.</text>
</comment>
<feature type="compositionally biased region" description="Basic residues" evidence="1">
    <location>
        <begin position="1"/>
        <end position="10"/>
    </location>
</feature>
<dbReference type="PANTHER" id="PTHR31286">
    <property type="entry name" value="GLYCINE-RICH CELL WALL STRUCTURAL PROTEIN 1.8-LIKE"/>
    <property type="match status" value="1"/>
</dbReference>